<evidence type="ECO:0000313" key="1">
    <source>
        <dbReference type="EMBL" id="GGH09856.1"/>
    </source>
</evidence>
<name>A0A917I4U2_9HYPH</name>
<reference evidence="1" key="1">
    <citation type="journal article" date="2014" name="Int. J. Syst. Evol. Microbiol.">
        <title>Complete genome sequence of Corynebacterium casei LMG S-19264T (=DSM 44701T), isolated from a smear-ripened cheese.</title>
        <authorList>
            <consortium name="US DOE Joint Genome Institute (JGI-PGF)"/>
            <person name="Walter F."/>
            <person name="Albersmeier A."/>
            <person name="Kalinowski J."/>
            <person name="Ruckert C."/>
        </authorList>
    </citation>
    <scope>NUCLEOTIDE SEQUENCE</scope>
    <source>
        <strain evidence="1">CGMCC 1.12214</strain>
    </source>
</reference>
<evidence type="ECO:0000313" key="2">
    <source>
        <dbReference type="Proteomes" id="UP000603912"/>
    </source>
</evidence>
<organism evidence="1 2">
    <name type="scientific">Alsobacter metallidurans</name>
    <dbReference type="NCBI Taxonomy" id="340221"/>
    <lineage>
        <taxon>Bacteria</taxon>
        <taxon>Pseudomonadati</taxon>
        <taxon>Pseudomonadota</taxon>
        <taxon>Alphaproteobacteria</taxon>
        <taxon>Hyphomicrobiales</taxon>
        <taxon>Alsobacteraceae</taxon>
        <taxon>Alsobacter</taxon>
    </lineage>
</organism>
<sequence length="174" mass="19063">MPDLIDDLQREAQAAIAAMQEAAFHARAVHARAELLRHMRTTAAKVAGRDRDEAVAFVVREWMAAWAMDDATAPEIRRDMERFTRAICAAGDEPGPSTDAELRASLAALEQACERVGVTLADQMAWRSECAHGWWELVRPTPADLPGRKPRPSVPAHQAGTPFWASGCAPHCRG</sequence>
<dbReference type="Proteomes" id="UP000603912">
    <property type="component" value="Unassembled WGS sequence"/>
</dbReference>
<gene>
    <name evidence="1" type="ORF">GCM10007036_06110</name>
</gene>
<dbReference type="AlphaFoldDB" id="A0A917I4U2"/>
<reference evidence="1" key="2">
    <citation type="submission" date="2020-09" db="EMBL/GenBank/DDBJ databases">
        <authorList>
            <person name="Sun Q."/>
            <person name="Zhou Y."/>
        </authorList>
    </citation>
    <scope>NUCLEOTIDE SEQUENCE</scope>
    <source>
        <strain evidence="1">CGMCC 1.12214</strain>
    </source>
</reference>
<accession>A0A917I4U2</accession>
<protein>
    <submittedName>
        <fullName evidence="1">Uncharacterized protein</fullName>
    </submittedName>
</protein>
<dbReference type="EMBL" id="BMES01000001">
    <property type="protein sequence ID" value="GGH09856.1"/>
    <property type="molecule type" value="Genomic_DNA"/>
</dbReference>
<comment type="caution">
    <text evidence="1">The sequence shown here is derived from an EMBL/GenBank/DDBJ whole genome shotgun (WGS) entry which is preliminary data.</text>
</comment>
<dbReference type="RefSeq" id="WP_188516249.1">
    <property type="nucleotide sequence ID" value="NZ_BMES01000001.1"/>
</dbReference>
<proteinExistence type="predicted"/>
<keyword evidence="2" id="KW-1185">Reference proteome</keyword>